<reference evidence="2 3" key="1">
    <citation type="journal article" date="2019" name="Mol. Ecol. Resour.">
        <title>Chromosome-level genome assembly of Triplophysa tibetana, a fish adapted to the harsh high-altitude environment of the Tibetan Plateau.</title>
        <authorList>
            <person name="Yang X."/>
            <person name="Liu H."/>
            <person name="Ma Z."/>
            <person name="Zou Y."/>
            <person name="Zou M."/>
            <person name="Mao Y."/>
            <person name="Li X."/>
            <person name="Wang H."/>
            <person name="Chen T."/>
            <person name="Wang W."/>
            <person name="Yang R."/>
        </authorList>
    </citation>
    <scope>NUCLEOTIDE SEQUENCE [LARGE SCALE GENOMIC DNA]</scope>
    <source>
        <strain evidence="2">TTIB1903HZAU</strain>
        <tissue evidence="2">Muscle</tissue>
    </source>
</reference>
<accession>A0A5A9NF23</accession>
<comment type="caution">
    <text evidence="2">The sequence shown here is derived from an EMBL/GenBank/DDBJ whole genome shotgun (WGS) entry which is preliminary data.</text>
</comment>
<feature type="region of interest" description="Disordered" evidence="1">
    <location>
        <begin position="1"/>
        <end position="35"/>
    </location>
</feature>
<dbReference type="Proteomes" id="UP000324632">
    <property type="component" value="Chromosome 19"/>
</dbReference>
<evidence type="ECO:0000313" key="2">
    <source>
        <dbReference type="EMBL" id="KAA0707411.1"/>
    </source>
</evidence>
<dbReference type="EMBL" id="SOYY01000019">
    <property type="protein sequence ID" value="KAA0707411.1"/>
    <property type="molecule type" value="Genomic_DNA"/>
</dbReference>
<gene>
    <name evidence="2" type="ORF">E1301_Tti021110</name>
</gene>
<evidence type="ECO:0000313" key="3">
    <source>
        <dbReference type="Proteomes" id="UP000324632"/>
    </source>
</evidence>
<evidence type="ECO:0000256" key="1">
    <source>
        <dbReference type="SAM" id="MobiDB-lite"/>
    </source>
</evidence>
<keyword evidence="3" id="KW-1185">Reference proteome</keyword>
<sequence>MRKVSDPIQRSHKTRSCSGAIVQSVHSKAASPPSRTQMPLLLSLTSQNPYKLNQDTKNPAACLGRTDQPGLKLKEAMERFCDTQHNFNGAEEAGKKVVISSAARPVCLPMMSPPHYNEMRRRRWAVPRLQKETGVEAKQEVTPVSTHCYSGHEGPKRVS</sequence>
<dbReference type="AlphaFoldDB" id="A0A5A9NF23"/>
<feature type="region of interest" description="Disordered" evidence="1">
    <location>
        <begin position="131"/>
        <end position="159"/>
    </location>
</feature>
<name>A0A5A9NF23_9TELE</name>
<proteinExistence type="predicted"/>
<organism evidence="2 3">
    <name type="scientific">Triplophysa tibetana</name>
    <dbReference type="NCBI Taxonomy" id="1572043"/>
    <lineage>
        <taxon>Eukaryota</taxon>
        <taxon>Metazoa</taxon>
        <taxon>Chordata</taxon>
        <taxon>Craniata</taxon>
        <taxon>Vertebrata</taxon>
        <taxon>Euteleostomi</taxon>
        <taxon>Actinopterygii</taxon>
        <taxon>Neopterygii</taxon>
        <taxon>Teleostei</taxon>
        <taxon>Ostariophysi</taxon>
        <taxon>Cypriniformes</taxon>
        <taxon>Nemacheilidae</taxon>
        <taxon>Triplophysa</taxon>
    </lineage>
</organism>
<protein>
    <submittedName>
        <fullName evidence="2">Uncharacterized protein</fullName>
    </submittedName>
</protein>